<accession>A0AAJ3XU11</accession>
<protein>
    <submittedName>
        <fullName evidence="3">DUF4148 domain-containing protein</fullName>
    </submittedName>
</protein>
<proteinExistence type="predicted"/>
<feature type="signal peptide" evidence="1">
    <location>
        <begin position="1"/>
        <end position="23"/>
    </location>
</feature>
<evidence type="ECO:0000313" key="2">
    <source>
        <dbReference type="EMBL" id="AJZ61187.1"/>
    </source>
</evidence>
<reference evidence="2 4" key="1">
    <citation type="journal article" date="2015" name="Genome Announc.">
        <title>Complete genome sequences for 59 burkholderia isolates, both pathogenic and near neighbor.</title>
        <authorList>
            <person name="Johnson S.L."/>
            <person name="Bishop-Lilly K.A."/>
            <person name="Ladner J.T."/>
            <person name="Daligault H.E."/>
            <person name="Davenport K.W."/>
            <person name="Jaissle J."/>
            <person name="Frey K.G."/>
            <person name="Koroleva G.I."/>
            <person name="Bruce D.C."/>
            <person name="Coyne S.R."/>
            <person name="Broomall S.M."/>
            <person name="Li P.E."/>
            <person name="Teshima H."/>
            <person name="Gibbons H.S."/>
            <person name="Palacios G.F."/>
            <person name="Rosenzweig C.N."/>
            <person name="Redden C.L."/>
            <person name="Xu Y."/>
            <person name="Minogue T.D."/>
            <person name="Chain P.S."/>
        </authorList>
    </citation>
    <scope>NUCLEOTIDE SEQUENCE [LARGE SCALE GENOMIC DNA]</scope>
    <source>
        <strain evidence="2 4">ATCC BAA-463</strain>
    </source>
</reference>
<feature type="chain" id="PRO_5042498320" evidence="1">
    <location>
        <begin position="24"/>
        <end position="116"/>
    </location>
</feature>
<dbReference type="AlphaFoldDB" id="A0AAJ3XU11"/>
<sequence length="116" mass="11806">MTTILRRAALVAAILAVPTLGFAQTNTGLTRAQVRADLVRVEQAGYTPGAGDAIDYPANIQAAEAKISAQKQLAQQSYGGVPMRGTSAAGGGSSSHAGMESTCVGPVSYCNLFFGS</sequence>
<dbReference type="RefSeq" id="WP_028195994.1">
    <property type="nucleotide sequence ID" value="NZ_CADFGE010000001.1"/>
</dbReference>
<dbReference type="KEGG" id="bfn:OI25_5440"/>
<dbReference type="EMBL" id="CP010027">
    <property type="protein sequence ID" value="AJZ61187.1"/>
    <property type="molecule type" value="Genomic_DNA"/>
</dbReference>
<evidence type="ECO:0000256" key="1">
    <source>
        <dbReference type="SAM" id="SignalP"/>
    </source>
</evidence>
<evidence type="ECO:0000313" key="3">
    <source>
        <dbReference type="EMBL" id="MDT8839688.1"/>
    </source>
</evidence>
<evidence type="ECO:0000313" key="4">
    <source>
        <dbReference type="Proteomes" id="UP000032614"/>
    </source>
</evidence>
<evidence type="ECO:0000313" key="5">
    <source>
        <dbReference type="Proteomes" id="UP001246473"/>
    </source>
</evidence>
<keyword evidence="1" id="KW-0732">Signal</keyword>
<dbReference type="InterPro" id="IPR025421">
    <property type="entry name" value="DUF4148"/>
</dbReference>
<dbReference type="Proteomes" id="UP001246473">
    <property type="component" value="Unassembled WGS sequence"/>
</dbReference>
<dbReference type="Proteomes" id="UP000032614">
    <property type="component" value="Chromosome 2"/>
</dbReference>
<dbReference type="Pfam" id="PF13663">
    <property type="entry name" value="DUF4148"/>
    <property type="match status" value="1"/>
</dbReference>
<dbReference type="GeneID" id="66519276"/>
<name>A0AAJ3XU11_9BURK</name>
<reference evidence="3" key="2">
    <citation type="submission" date="2022-08" db="EMBL/GenBank/DDBJ databases">
        <authorList>
            <person name="Kim S.-J."/>
        </authorList>
    </citation>
    <scope>NUCLEOTIDE SEQUENCE</scope>
    <source>
        <strain evidence="3">KJ</strain>
    </source>
</reference>
<gene>
    <name evidence="2" type="ORF">OI25_5440</name>
    <name evidence="3" type="ORF">ParKJ_19880</name>
</gene>
<dbReference type="EMBL" id="JANSLM010000007">
    <property type="protein sequence ID" value="MDT8839688.1"/>
    <property type="molecule type" value="Genomic_DNA"/>
</dbReference>
<organism evidence="3 5">
    <name type="scientific">Paraburkholderia fungorum</name>
    <dbReference type="NCBI Taxonomy" id="134537"/>
    <lineage>
        <taxon>Bacteria</taxon>
        <taxon>Pseudomonadati</taxon>
        <taxon>Pseudomonadota</taxon>
        <taxon>Betaproteobacteria</taxon>
        <taxon>Burkholderiales</taxon>
        <taxon>Burkholderiaceae</taxon>
        <taxon>Paraburkholderia</taxon>
    </lineage>
</organism>